<feature type="domain" description="7 transmembrane helices usually fused to an inactive transglutaminase" evidence="3">
    <location>
        <begin position="259"/>
        <end position="504"/>
    </location>
</feature>
<keyword evidence="1" id="KW-0472">Membrane</keyword>
<feature type="domain" description="Inactive transglutaminase fused to 7 transmembrane helices" evidence="2">
    <location>
        <begin position="23"/>
        <end position="183"/>
    </location>
</feature>
<feature type="transmembrane region" description="Helical" evidence="1">
    <location>
        <begin position="6"/>
        <end position="26"/>
    </location>
</feature>
<feature type="transmembrane region" description="Helical" evidence="1">
    <location>
        <begin position="355"/>
        <end position="376"/>
    </location>
</feature>
<reference evidence="4" key="1">
    <citation type="submission" date="2022-08" db="EMBL/GenBank/DDBJ databases">
        <title>Genomic Encyclopedia of Type Strains, Phase III (KMG-III): the genomes of soil and plant-associated and newly described type strains.</title>
        <authorList>
            <person name="Whitman W."/>
        </authorList>
    </citation>
    <scope>NUCLEOTIDE SEQUENCE</scope>
    <source>
        <strain evidence="4">HMT 1</strain>
    </source>
</reference>
<dbReference type="Pfam" id="PF14400">
    <property type="entry name" value="Transglut_i_TM"/>
    <property type="match status" value="1"/>
</dbReference>
<dbReference type="Proteomes" id="UP001204445">
    <property type="component" value="Unassembled WGS sequence"/>
</dbReference>
<evidence type="ECO:0000256" key="1">
    <source>
        <dbReference type="SAM" id="Phobius"/>
    </source>
</evidence>
<evidence type="ECO:0008006" key="6">
    <source>
        <dbReference type="Google" id="ProtNLM"/>
    </source>
</evidence>
<dbReference type="InterPro" id="IPR025838">
    <property type="entry name" value="Transglut_i_TM"/>
</dbReference>
<dbReference type="AlphaFoldDB" id="A0AAE3HM10"/>
<dbReference type="SUPFAM" id="SSF103473">
    <property type="entry name" value="MFS general substrate transporter"/>
    <property type="match status" value="1"/>
</dbReference>
<dbReference type="EMBL" id="JANUCT010000010">
    <property type="protein sequence ID" value="MCS3903599.1"/>
    <property type="molecule type" value="Genomic_DNA"/>
</dbReference>
<accession>A0AAE3HM10</accession>
<evidence type="ECO:0000313" key="4">
    <source>
        <dbReference type="EMBL" id="MCS3903599.1"/>
    </source>
</evidence>
<protein>
    <recommendedName>
        <fullName evidence="6">Inactive transglutaminase fused to 7 transmembrane helices</fullName>
    </recommendedName>
</protein>
<organism evidence="4 5">
    <name type="scientific">Methylohalomonas lacus</name>
    <dbReference type="NCBI Taxonomy" id="398773"/>
    <lineage>
        <taxon>Bacteria</taxon>
        <taxon>Pseudomonadati</taxon>
        <taxon>Pseudomonadota</taxon>
        <taxon>Gammaproteobacteria</taxon>
        <taxon>Methylohalomonadales</taxon>
        <taxon>Methylohalomonadaceae</taxon>
        <taxon>Methylohalomonas</taxon>
    </lineage>
</organism>
<evidence type="ECO:0000259" key="2">
    <source>
        <dbReference type="Pfam" id="PF14400"/>
    </source>
</evidence>
<dbReference type="Pfam" id="PF14402">
    <property type="entry name" value="7TM_transglut"/>
    <property type="match status" value="1"/>
</dbReference>
<feature type="transmembrane region" description="Helical" evidence="1">
    <location>
        <begin position="388"/>
        <end position="410"/>
    </location>
</feature>
<feature type="transmembrane region" description="Helical" evidence="1">
    <location>
        <begin position="315"/>
        <end position="335"/>
    </location>
</feature>
<evidence type="ECO:0000313" key="5">
    <source>
        <dbReference type="Proteomes" id="UP001204445"/>
    </source>
</evidence>
<dbReference type="InterPro" id="IPR036259">
    <property type="entry name" value="MFS_trans_sf"/>
</dbReference>
<sequence>MSKAPLLWLAGILAFIGAAFFCYKWIYMGYPVIPGTTADLWQIEVKVNFDARDRGIKASLFVPNNSSNFAILDENFVSRGYGLTTQRENGNRRAVWSIRTASGSQTLYYRATVERFTASEAENVLREPPETRDHGFEGAEFEVAKDILQSAQQKSADLDTLVAQLVRLANNPDDENMSLLLDGNESLEARINIITRLLALSYVPARVIHGIELTDQRRQTDISPWLQVFEKDRWRAFDPQTGQAGLPDNFLVFWQGRQPLIEVNGGDNAKADITTLKLEREAVEAATARTGFMSPVLQGMSLQSLPLSTQQVYEILLMVPLGAFLLVIMRNFIGLKTFGTFMPVLIALSFRETQLIWGIILFTVVVGSGLMMRFALERLKLLMVPRLAAVLTIVILLMMAISILTNHFGIESGLSIALFPMVIITMTIERMSIVWDERGAGEAINQALGSLVSAALAFMLMSNSYLEHLFTVFPELLLVLLALLLLMGRYTGYRLLELRRFKVLAEPTRPSTPDSV</sequence>
<keyword evidence="1" id="KW-1133">Transmembrane helix</keyword>
<evidence type="ECO:0000259" key="3">
    <source>
        <dbReference type="Pfam" id="PF14402"/>
    </source>
</evidence>
<feature type="transmembrane region" description="Helical" evidence="1">
    <location>
        <begin position="447"/>
        <end position="466"/>
    </location>
</feature>
<feature type="transmembrane region" description="Helical" evidence="1">
    <location>
        <begin position="472"/>
        <end position="492"/>
    </location>
</feature>
<name>A0AAE3HM10_9GAMM</name>
<gene>
    <name evidence="4" type="ORF">J2T55_001628</name>
</gene>
<dbReference type="RefSeq" id="WP_259055477.1">
    <property type="nucleotide sequence ID" value="NZ_JANUCT010000010.1"/>
</dbReference>
<comment type="caution">
    <text evidence="4">The sequence shown here is derived from an EMBL/GenBank/DDBJ whole genome shotgun (WGS) entry which is preliminary data.</text>
</comment>
<keyword evidence="1" id="KW-0812">Transmembrane</keyword>
<feature type="transmembrane region" description="Helical" evidence="1">
    <location>
        <begin position="416"/>
        <end position="435"/>
    </location>
</feature>
<dbReference type="InterPro" id="IPR025840">
    <property type="entry name" value="7TM_transglut"/>
</dbReference>
<proteinExistence type="predicted"/>
<keyword evidence="5" id="KW-1185">Reference proteome</keyword>